<evidence type="ECO:0000256" key="6">
    <source>
        <dbReference type="ARBA" id="ARBA00022989"/>
    </source>
</evidence>
<feature type="transmembrane region" description="Helical" evidence="8">
    <location>
        <begin position="152"/>
        <end position="175"/>
    </location>
</feature>
<feature type="transmembrane region" description="Helical" evidence="8">
    <location>
        <begin position="187"/>
        <end position="206"/>
    </location>
</feature>
<evidence type="ECO:0000256" key="3">
    <source>
        <dbReference type="ARBA" id="ARBA00022475"/>
    </source>
</evidence>
<evidence type="ECO:0000256" key="2">
    <source>
        <dbReference type="ARBA" id="ARBA00022448"/>
    </source>
</evidence>
<dbReference type="PROSITE" id="PS50850">
    <property type="entry name" value="MFS"/>
    <property type="match status" value="1"/>
</dbReference>
<dbReference type="Proteomes" id="UP000583127">
    <property type="component" value="Unassembled WGS sequence"/>
</dbReference>
<feature type="transmembrane region" description="Helical" evidence="8">
    <location>
        <begin position="20"/>
        <end position="45"/>
    </location>
</feature>
<evidence type="ECO:0000256" key="4">
    <source>
        <dbReference type="ARBA" id="ARBA00022692"/>
    </source>
</evidence>
<dbReference type="AlphaFoldDB" id="A0A7Y0FGP0"/>
<feature type="transmembrane region" description="Helical" evidence="8">
    <location>
        <begin position="409"/>
        <end position="429"/>
    </location>
</feature>
<proteinExistence type="predicted"/>
<keyword evidence="6 8" id="KW-1133">Transmembrane helix</keyword>
<dbReference type="InterPro" id="IPR051084">
    <property type="entry name" value="H+-coupled_symporters"/>
</dbReference>
<sequence>MSTKPASSPAMLKKVVFASVLGNAFEWFDFVIYGMFAATIAKLYFPAGDPLASLSLTLATFGVGFAVRPLGGVLLGMYGDRMGRKRALSVTIILMAVGTGMIGLLPTYAAIGLAAPILIMVARMIQGLSAGGEFSGATTMLIEFAPSDRRGFFGSFQMCSQALSISCGAAVAWLLTSQLNTVQFESWGWRLPFLFGVLVGPVGWLIRSKIDESPEFLALARANSRGARRIARTTLSELFSHHSRAMLAAIGICVVGTVSSYVFNFFVPIFARQQLGIPATEANLSTFLSTAIVVALCPFTGHLSDRYGRKSVLLPGIVCYGVTAWLLFHHFVAAPSFISLLTMQAGVSFFMSFIWGPAPVALTEIFPVEVRSTGAALAYNFSAMIFGGLAPFTNTWLVKVTGSNLAPIYYVEFSVLLGIVGTCLFPGAARLNATARAV</sequence>
<organism evidence="10 11">
    <name type="scientific">Paraburkholderia antibiotica</name>
    <dbReference type="NCBI Taxonomy" id="2728839"/>
    <lineage>
        <taxon>Bacteria</taxon>
        <taxon>Pseudomonadati</taxon>
        <taxon>Pseudomonadota</taxon>
        <taxon>Betaproteobacteria</taxon>
        <taxon>Burkholderiales</taxon>
        <taxon>Burkholderiaceae</taxon>
        <taxon>Paraburkholderia</taxon>
    </lineage>
</organism>
<feature type="transmembrane region" description="Helical" evidence="8">
    <location>
        <begin position="377"/>
        <end position="397"/>
    </location>
</feature>
<dbReference type="PANTHER" id="PTHR43528">
    <property type="entry name" value="ALPHA-KETOGLUTARATE PERMEASE"/>
    <property type="match status" value="1"/>
</dbReference>
<evidence type="ECO:0000313" key="11">
    <source>
        <dbReference type="Proteomes" id="UP000583127"/>
    </source>
</evidence>
<dbReference type="InterPro" id="IPR005828">
    <property type="entry name" value="MFS_sugar_transport-like"/>
</dbReference>
<keyword evidence="4 8" id="KW-0812">Transmembrane</keyword>
<feature type="transmembrane region" description="Helical" evidence="8">
    <location>
        <begin position="312"/>
        <end position="331"/>
    </location>
</feature>
<dbReference type="InterPro" id="IPR011701">
    <property type="entry name" value="MFS"/>
</dbReference>
<feature type="domain" description="Major facilitator superfamily (MFS) profile" evidence="9">
    <location>
        <begin position="15"/>
        <end position="430"/>
    </location>
</feature>
<evidence type="ECO:0000256" key="7">
    <source>
        <dbReference type="ARBA" id="ARBA00023136"/>
    </source>
</evidence>
<keyword evidence="7 8" id="KW-0472">Membrane</keyword>
<dbReference type="PANTHER" id="PTHR43528:SF8">
    <property type="entry name" value="BLR0239 PROTEIN"/>
    <property type="match status" value="1"/>
</dbReference>
<name>A0A7Y0FGP0_9BURK</name>
<gene>
    <name evidence="10" type="ORF">HHL14_31765</name>
</gene>
<reference evidence="10 11" key="1">
    <citation type="submission" date="2020-04" db="EMBL/GenBank/DDBJ databases">
        <title>Paraburkholderia sp. G-4-1-8 isolated from soil.</title>
        <authorList>
            <person name="Dahal R.H."/>
        </authorList>
    </citation>
    <scope>NUCLEOTIDE SEQUENCE [LARGE SCALE GENOMIC DNA]</scope>
    <source>
        <strain evidence="10 11">G-4-1-8</strain>
    </source>
</reference>
<dbReference type="Gene3D" id="1.20.1250.20">
    <property type="entry name" value="MFS general substrate transporter like domains"/>
    <property type="match status" value="2"/>
</dbReference>
<evidence type="ECO:0000313" key="10">
    <source>
        <dbReference type="EMBL" id="NML35386.1"/>
    </source>
</evidence>
<evidence type="ECO:0000256" key="8">
    <source>
        <dbReference type="SAM" id="Phobius"/>
    </source>
</evidence>
<dbReference type="Pfam" id="PF00083">
    <property type="entry name" value="Sugar_tr"/>
    <property type="match status" value="1"/>
</dbReference>
<evidence type="ECO:0000256" key="5">
    <source>
        <dbReference type="ARBA" id="ARBA00022847"/>
    </source>
</evidence>
<keyword evidence="5" id="KW-0769">Symport</keyword>
<evidence type="ECO:0000259" key="9">
    <source>
        <dbReference type="PROSITE" id="PS50850"/>
    </source>
</evidence>
<dbReference type="Pfam" id="PF07690">
    <property type="entry name" value="MFS_1"/>
    <property type="match status" value="1"/>
</dbReference>
<feature type="transmembrane region" description="Helical" evidence="8">
    <location>
        <begin position="245"/>
        <end position="270"/>
    </location>
</feature>
<comment type="caution">
    <text evidence="10">The sequence shown here is derived from an EMBL/GenBank/DDBJ whole genome shotgun (WGS) entry which is preliminary data.</text>
</comment>
<dbReference type="InterPro" id="IPR020846">
    <property type="entry name" value="MFS_dom"/>
</dbReference>
<protein>
    <submittedName>
        <fullName evidence="10">MFS transporter</fullName>
    </submittedName>
</protein>
<keyword evidence="3" id="KW-1003">Cell membrane</keyword>
<evidence type="ECO:0000256" key="1">
    <source>
        <dbReference type="ARBA" id="ARBA00004651"/>
    </source>
</evidence>
<accession>A0A7Y0FGP0</accession>
<dbReference type="InterPro" id="IPR036259">
    <property type="entry name" value="MFS_trans_sf"/>
</dbReference>
<dbReference type="GO" id="GO:0015293">
    <property type="term" value="F:symporter activity"/>
    <property type="evidence" value="ECO:0007669"/>
    <property type="project" value="UniProtKB-KW"/>
</dbReference>
<feature type="transmembrane region" description="Helical" evidence="8">
    <location>
        <begin position="87"/>
        <end position="105"/>
    </location>
</feature>
<dbReference type="EMBL" id="JABBFZ010000037">
    <property type="protein sequence ID" value="NML35386.1"/>
    <property type="molecule type" value="Genomic_DNA"/>
</dbReference>
<keyword evidence="2" id="KW-0813">Transport</keyword>
<dbReference type="GO" id="GO:0005886">
    <property type="term" value="C:plasma membrane"/>
    <property type="evidence" value="ECO:0007669"/>
    <property type="project" value="UniProtKB-SubCell"/>
</dbReference>
<comment type="subcellular location">
    <subcellularLocation>
        <location evidence="1">Cell membrane</location>
        <topology evidence="1">Multi-pass membrane protein</topology>
    </subcellularLocation>
</comment>
<keyword evidence="11" id="KW-1185">Reference proteome</keyword>
<feature type="transmembrane region" description="Helical" evidence="8">
    <location>
        <begin position="51"/>
        <end position="75"/>
    </location>
</feature>
<dbReference type="SUPFAM" id="SSF103473">
    <property type="entry name" value="MFS general substrate transporter"/>
    <property type="match status" value="1"/>
</dbReference>
<dbReference type="RefSeq" id="WP_169501564.1">
    <property type="nucleotide sequence ID" value="NZ_JABBFZ010000037.1"/>
</dbReference>
<dbReference type="FunFam" id="1.20.1250.20:FF:000001">
    <property type="entry name" value="Dicarboxylate MFS transporter"/>
    <property type="match status" value="1"/>
</dbReference>